<dbReference type="Pfam" id="PF01370">
    <property type="entry name" value="Epimerase"/>
    <property type="match status" value="1"/>
</dbReference>
<accession>A0A1G2A7V8</accession>
<comment type="similarity">
    <text evidence="1">Belongs to the NAD(P)-dependent epimerase/dehydratase family.</text>
</comment>
<name>A0A1G2A7V8_9BACT</name>
<dbReference type="InterPro" id="IPR036291">
    <property type="entry name" value="NAD(P)-bd_dom_sf"/>
</dbReference>
<protein>
    <recommendedName>
        <fullName evidence="2">NAD-dependent epimerase/dehydratase domain-containing protein</fullName>
    </recommendedName>
</protein>
<dbReference type="EMBL" id="MHJU01000023">
    <property type="protein sequence ID" value="OGY72765.1"/>
    <property type="molecule type" value="Genomic_DNA"/>
</dbReference>
<comment type="caution">
    <text evidence="3">The sequence shown here is derived from an EMBL/GenBank/DDBJ whole genome shotgun (WGS) entry which is preliminary data.</text>
</comment>
<reference evidence="3 4" key="1">
    <citation type="journal article" date="2016" name="Nat. Commun.">
        <title>Thousands of microbial genomes shed light on interconnected biogeochemical processes in an aquifer system.</title>
        <authorList>
            <person name="Anantharaman K."/>
            <person name="Brown C.T."/>
            <person name="Hug L.A."/>
            <person name="Sharon I."/>
            <person name="Castelle C.J."/>
            <person name="Probst A.J."/>
            <person name="Thomas B.C."/>
            <person name="Singh A."/>
            <person name="Wilkins M.J."/>
            <person name="Karaoz U."/>
            <person name="Brodie E.L."/>
            <person name="Williams K.H."/>
            <person name="Hubbard S.S."/>
            <person name="Banfield J.F."/>
        </authorList>
    </citation>
    <scope>NUCLEOTIDE SEQUENCE [LARGE SCALE GENOMIC DNA]</scope>
</reference>
<dbReference type="Gene3D" id="3.90.25.10">
    <property type="entry name" value="UDP-galactose 4-epimerase, domain 1"/>
    <property type="match status" value="1"/>
</dbReference>
<evidence type="ECO:0000256" key="1">
    <source>
        <dbReference type="ARBA" id="ARBA00007637"/>
    </source>
</evidence>
<sequence length="318" mass="35111">MKIIITGGAGFIGSAIARELVKRKHSVKIIDNLATGRLENLKGIEKRAVFIKGDVRDFSLLKRECSGFDAIFHHAAFISVPQSVAKPLLCADHNINGTRFVLEAARYAQMQGVVFASSCAVYGSQARGTKTGERRSLSPLSPYALSKIAGEQYCQLYTKIYNLPTVVLRYFNVYGPGQNFRDGYQSAIPGLTRKLIKGEKPVIYGTGEQARDFIYIEDVVSANLQAISSLKTTSGKTFNIGSGTATTINRILAIIRKNLSLREIDFQKECIHKEKRDGDADYIRANLSESKTLLGFKPTTSITEGIGKYIDWMKRVAP</sequence>
<feature type="domain" description="NAD-dependent epimerase/dehydratase" evidence="2">
    <location>
        <begin position="3"/>
        <end position="241"/>
    </location>
</feature>
<evidence type="ECO:0000313" key="4">
    <source>
        <dbReference type="Proteomes" id="UP000178315"/>
    </source>
</evidence>
<gene>
    <name evidence="3" type="ORF">A3H61_02325</name>
</gene>
<dbReference type="InterPro" id="IPR001509">
    <property type="entry name" value="Epimerase_deHydtase"/>
</dbReference>
<dbReference type="AlphaFoldDB" id="A0A1G2A7V8"/>
<dbReference type="PANTHER" id="PTHR43000">
    <property type="entry name" value="DTDP-D-GLUCOSE 4,6-DEHYDRATASE-RELATED"/>
    <property type="match status" value="1"/>
</dbReference>
<evidence type="ECO:0000259" key="2">
    <source>
        <dbReference type="Pfam" id="PF01370"/>
    </source>
</evidence>
<evidence type="ECO:0000313" key="3">
    <source>
        <dbReference type="EMBL" id="OGY72765.1"/>
    </source>
</evidence>
<dbReference type="SUPFAM" id="SSF51735">
    <property type="entry name" value="NAD(P)-binding Rossmann-fold domains"/>
    <property type="match status" value="1"/>
</dbReference>
<dbReference type="Proteomes" id="UP000178315">
    <property type="component" value="Unassembled WGS sequence"/>
</dbReference>
<proteinExistence type="inferred from homology"/>
<organism evidence="3 4">
    <name type="scientific">Candidatus Jacksonbacteria bacterium RIFCSPLOWO2_02_FULL_44_20</name>
    <dbReference type="NCBI Taxonomy" id="1798460"/>
    <lineage>
        <taxon>Bacteria</taxon>
        <taxon>Candidatus Jacksoniibacteriota</taxon>
    </lineage>
</organism>
<dbReference type="PRINTS" id="PR01713">
    <property type="entry name" value="NUCEPIMERASE"/>
</dbReference>
<dbReference type="Gene3D" id="3.40.50.720">
    <property type="entry name" value="NAD(P)-binding Rossmann-like Domain"/>
    <property type="match status" value="1"/>
</dbReference>